<name>A0AAV7Q6N9_PLEWA</name>
<organism evidence="1 2">
    <name type="scientific">Pleurodeles waltl</name>
    <name type="common">Iberian ribbed newt</name>
    <dbReference type="NCBI Taxonomy" id="8319"/>
    <lineage>
        <taxon>Eukaryota</taxon>
        <taxon>Metazoa</taxon>
        <taxon>Chordata</taxon>
        <taxon>Craniata</taxon>
        <taxon>Vertebrata</taxon>
        <taxon>Euteleostomi</taxon>
        <taxon>Amphibia</taxon>
        <taxon>Batrachia</taxon>
        <taxon>Caudata</taxon>
        <taxon>Salamandroidea</taxon>
        <taxon>Salamandridae</taxon>
        <taxon>Pleurodelinae</taxon>
        <taxon>Pleurodeles</taxon>
    </lineage>
</organism>
<comment type="caution">
    <text evidence="1">The sequence shown here is derived from an EMBL/GenBank/DDBJ whole genome shotgun (WGS) entry which is preliminary data.</text>
</comment>
<sequence>MPNGKSSGKHSRQLLFSEAIAQPKTMAAQMVPPCPATSPADPQAMETAYRILQEITAVGRRLEVMDSKISDLTVASTSIRADIAGFRETMT</sequence>
<evidence type="ECO:0000313" key="1">
    <source>
        <dbReference type="EMBL" id="KAJ1136251.1"/>
    </source>
</evidence>
<gene>
    <name evidence="1" type="ORF">NDU88_002668</name>
</gene>
<keyword evidence="2" id="KW-1185">Reference proteome</keyword>
<proteinExistence type="predicted"/>
<protein>
    <submittedName>
        <fullName evidence="1">Uncharacterized protein</fullName>
    </submittedName>
</protein>
<reference evidence="1" key="1">
    <citation type="journal article" date="2022" name="bioRxiv">
        <title>Sequencing and chromosome-scale assembly of the giantPleurodeles waltlgenome.</title>
        <authorList>
            <person name="Brown T."/>
            <person name="Elewa A."/>
            <person name="Iarovenko S."/>
            <person name="Subramanian E."/>
            <person name="Araus A.J."/>
            <person name="Petzold A."/>
            <person name="Susuki M."/>
            <person name="Suzuki K.-i.T."/>
            <person name="Hayashi T."/>
            <person name="Toyoda A."/>
            <person name="Oliveira C."/>
            <person name="Osipova E."/>
            <person name="Leigh N.D."/>
            <person name="Simon A."/>
            <person name="Yun M.H."/>
        </authorList>
    </citation>
    <scope>NUCLEOTIDE SEQUENCE</scope>
    <source>
        <strain evidence="1">20211129_DDA</strain>
        <tissue evidence="1">Liver</tissue>
    </source>
</reference>
<evidence type="ECO:0000313" key="2">
    <source>
        <dbReference type="Proteomes" id="UP001066276"/>
    </source>
</evidence>
<dbReference type="AlphaFoldDB" id="A0AAV7Q6N9"/>
<dbReference type="Proteomes" id="UP001066276">
    <property type="component" value="Chromosome 6"/>
</dbReference>
<dbReference type="EMBL" id="JANPWB010000010">
    <property type="protein sequence ID" value="KAJ1136251.1"/>
    <property type="molecule type" value="Genomic_DNA"/>
</dbReference>
<accession>A0AAV7Q6N9</accession>